<dbReference type="EMBL" id="KV454001">
    <property type="protein sequence ID" value="ODQ48965.1"/>
    <property type="molecule type" value="Genomic_DNA"/>
</dbReference>
<protein>
    <submittedName>
        <fullName evidence="2">Uncharacterized protein</fullName>
    </submittedName>
</protein>
<proteinExistence type="predicted"/>
<dbReference type="OrthoDB" id="3997567at2759"/>
<name>A0A1E3NS70_9ASCO</name>
<keyword evidence="3" id="KW-1185">Reference proteome</keyword>
<reference evidence="2 3" key="1">
    <citation type="journal article" date="2016" name="Proc. Natl. Acad. Sci. U.S.A.">
        <title>Comparative genomics of biotechnologically important yeasts.</title>
        <authorList>
            <person name="Riley R."/>
            <person name="Haridas S."/>
            <person name="Wolfe K.H."/>
            <person name="Lopes M.R."/>
            <person name="Hittinger C.T."/>
            <person name="Goeker M."/>
            <person name="Salamov A.A."/>
            <person name="Wisecaver J.H."/>
            <person name="Long T.M."/>
            <person name="Calvey C.H."/>
            <person name="Aerts A.L."/>
            <person name="Barry K.W."/>
            <person name="Choi C."/>
            <person name="Clum A."/>
            <person name="Coughlan A.Y."/>
            <person name="Deshpande S."/>
            <person name="Douglass A.P."/>
            <person name="Hanson S.J."/>
            <person name="Klenk H.-P."/>
            <person name="LaButti K.M."/>
            <person name="Lapidus A."/>
            <person name="Lindquist E.A."/>
            <person name="Lipzen A.M."/>
            <person name="Meier-Kolthoff J.P."/>
            <person name="Ohm R.A."/>
            <person name="Otillar R.P."/>
            <person name="Pangilinan J.L."/>
            <person name="Peng Y."/>
            <person name="Rokas A."/>
            <person name="Rosa C.A."/>
            <person name="Scheuner C."/>
            <person name="Sibirny A.A."/>
            <person name="Slot J.C."/>
            <person name="Stielow J.B."/>
            <person name="Sun H."/>
            <person name="Kurtzman C.P."/>
            <person name="Blackwell M."/>
            <person name="Grigoriev I.V."/>
            <person name="Jeffries T.W."/>
        </authorList>
    </citation>
    <scope>NUCLEOTIDE SEQUENCE [LARGE SCALE GENOMIC DNA]</scope>
    <source>
        <strain evidence="2 3">NRRL Y-2026</strain>
    </source>
</reference>
<dbReference type="GeneID" id="30180359"/>
<keyword evidence="1" id="KW-0175">Coiled coil</keyword>
<accession>A0A1E3NS70</accession>
<feature type="coiled-coil region" evidence="1">
    <location>
        <begin position="64"/>
        <end position="110"/>
    </location>
</feature>
<evidence type="ECO:0000256" key="1">
    <source>
        <dbReference type="SAM" id="Coils"/>
    </source>
</evidence>
<evidence type="ECO:0000313" key="3">
    <source>
        <dbReference type="Proteomes" id="UP000094455"/>
    </source>
</evidence>
<organism evidence="2 3">
    <name type="scientific">Pichia membranifaciens NRRL Y-2026</name>
    <dbReference type="NCBI Taxonomy" id="763406"/>
    <lineage>
        <taxon>Eukaryota</taxon>
        <taxon>Fungi</taxon>
        <taxon>Dikarya</taxon>
        <taxon>Ascomycota</taxon>
        <taxon>Saccharomycotina</taxon>
        <taxon>Pichiomycetes</taxon>
        <taxon>Pichiales</taxon>
        <taxon>Pichiaceae</taxon>
        <taxon>Pichia</taxon>
    </lineage>
</organism>
<dbReference type="AlphaFoldDB" id="A0A1E3NS70"/>
<evidence type="ECO:0000313" key="2">
    <source>
        <dbReference type="EMBL" id="ODQ48965.1"/>
    </source>
</evidence>
<dbReference type="Proteomes" id="UP000094455">
    <property type="component" value="Unassembled WGS sequence"/>
</dbReference>
<dbReference type="RefSeq" id="XP_019020078.1">
    <property type="nucleotide sequence ID" value="XM_019163672.1"/>
</dbReference>
<gene>
    <name evidence="2" type="ORF">PICMEDRAFT_70555</name>
</gene>
<sequence>MDNRVKTVIEREEERRRVNVELRERYRRVLRRTVLSFDSPGRERVVYENEKMIDRVQEELDGRVRYMEQVAKALQDRVEHTEERMARSETDKVQQRVELLNQKIRILEATVRHIVSRNA</sequence>